<dbReference type="PIRSF" id="PIRSF004553">
    <property type="entry name" value="CHP00095"/>
    <property type="match status" value="1"/>
</dbReference>
<dbReference type="Pfam" id="PF03602">
    <property type="entry name" value="Cons_hypoth95"/>
    <property type="match status" value="1"/>
</dbReference>
<organism evidence="4 5">
    <name type="scientific">Candidatus Fimadaptatus faecigallinarum</name>
    <dbReference type="NCBI Taxonomy" id="2840814"/>
    <lineage>
        <taxon>Bacteria</taxon>
        <taxon>Bacillati</taxon>
        <taxon>Bacillota</taxon>
        <taxon>Clostridia</taxon>
        <taxon>Eubacteriales</taxon>
        <taxon>Candidatus Fimadaptatus</taxon>
    </lineage>
</organism>
<evidence type="ECO:0000256" key="3">
    <source>
        <dbReference type="SAM" id="MobiDB-lite"/>
    </source>
</evidence>
<protein>
    <submittedName>
        <fullName evidence="4">16S rRNA (Guanine(966)-N(2))-methyltransferase RsmD</fullName>
        <ecNumber evidence="4">2.1.1.171</ecNumber>
    </submittedName>
</protein>
<reference evidence="4" key="2">
    <citation type="journal article" date="2021" name="PeerJ">
        <title>Extensive microbial diversity within the chicken gut microbiome revealed by metagenomics and culture.</title>
        <authorList>
            <person name="Gilroy R."/>
            <person name="Ravi A."/>
            <person name="Getino M."/>
            <person name="Pursley I."/>
            <person name="Horton D.L."/>
            <person name="Alikhan N.F."/>
            <person name="Baker D."/>
            <person name="Gharbi K."/>
            <person name="Hall N."/>
            <person name="Watson M."/>
            <person name="Adriaenssens E.M."/>
            <person name="Foster-Nyarko E."/>
            <person name="Jarju S."/>
            <person name="Secka A."/>
            <person name="Antonio M."/>
            <person name="Oren A."/>
            <person name="Chaudhuri R.R."/>
            <person name="La Ragione R."/>
            <person name="Hildebrand F."/>
            <person name="Pallen M.J."/>
        </authorList>
    </citation>
    <scope>NUCLEOTIDE SEQUENCE</scope>
    <source>
        <strain evidence="4">ChiSxjej2B14-8506</strain>
    </source>
</reference>
<sequence>MRIVGGEAGGRRILAPEGRNTRPTAERVREAVFSMLGGRLDGEVVLDVFAGSGAMALEALSRGAERAVLCESSRQAAAVIRRNIDSLGYGERAQLIARDWRVALAGPGGGFSVVFIDPPYKRVDEYRQVLEHLAACGRLAPGAYLVLEHEAHTRLDGLPSVYEQLKPHRYGDTAITLLRYDGAKDDVAGGEAE</sequence>
<dbReference type="PANTHER" id="PTHR43542">
    <property type="entry name" value="METHYLTRANSFERASE"/>
    <property type="match status" value="1"/>
</dbReference>
<keyword evidence="2 4" id="KW-0808">Transferase</keyword>
<evidence type="ECO:0000256" key="1">
    <source>
        <dbReference type="ARBA" id="ARBA00022603"/>
    </source>
</evidence>
<dbReference type="InterPro" id="IPR004398">
    <property type="entry name" value="RNA_MeTrfase_RsmD"/>
</dbReference>
<evidence type="ECO:0000313" key="4">
    <source>
        <dbReference type="EMBL" id="HIU46005.1"/>
    </source>
</evidence>
<dbReference type="PANTHER" id="PTHR43542:SF1">
    <property type="entry name" value="METHYLTRANSFERASE"/>
    <property type="match status" value="1"/>
</dbReference>
<feature type="region of interest" description="Disordered" evidence="3">
    <location>
        <begin position="1"/>
        <end position="21"/>
    </location>
</feature>
<dbReference type="EMBL" id="DVNK01000014">
    <property type="protein sequence ID" value="HIU46005.1"/>
    <property type="molecule type" value="Genomic_DNA"/>
</dbReference>
<dbReference type="EC" id="2.1.1.171" evidence="4"/>
<dbReference type="InterPro" id="IPR002052">
    <property type="entry name" value="DNA_methylase_N6_adenine_CS"/>
</dbReference>
<dbReference type="AlphaFoldDB" id="A0A9D1LQB6"/>
<dbReference type="GO" id="GO:0052913">
    <property type="term" value="F:16S rRNA (guanine(966)-N(2))-methyltransferase activity"/>
    <property type="evidence" value="ECO:0007669"/>
    <property type="project" value="UniProtKB-EC"/>
</dbReference>
<evidence type="ECO:0000313" key="5">
    <source>
        <dbReference type="Proteomes" id="UP000824123"/>
    </source>
</evidence>
<dbReference type="NCBIfam" id="TIGR00095">
    <property type="entry name" value="16S rRNA (guanine(966)-N(2))-methyltransferase RsmD"/>
    <property type="match status" value="1"/>
</dbReference>
<gene>
    <name evidence="4" type="primary">rsmD</name>
    <name evidence="4" type="ORF">IAC59_01940</name>
</gene>
<dbReference type="CDD" id="cd02440">
    <property type="entry name" value="AdoMet_MTases"/>
    <property type="match status" value="1"/>
</dbReference>
<accession>A0A9D1LQB6</accession>
<comment type="caution">
    <text evidence="4">The sequence shown here is derived from an EMBL/GenBank/DDBJ whole genome shotgun (WGS) entry which is preliminary data.</text>
</comment>
<dbReference type="GO" id="GO:0003676">
    <property type="term" value="F:nucleic acid binding"/>
    <property type="evidence" value="ECO:0007669"/>
    <property type="project" value="InterPro"/>
</dbReference>
<dbReference type="InterPro" id="IPR029063">
    <property type="entry name" value="SAM-dependent_MTases_sf"/>
</dbReference>
<proteinExistence type="predicted"/>
<dbReference type="PROSITE" id="PS00092">
    <property type="entry name" value="N6_MTASE"/>
    <property type="match status" value="1"/>
</dbReference>
<dbReference type="SUPFAM" id="SSF53335">
    <property type="entry name" value="S-adenosyl-L-methionine-dependent methyltransferases"/>
    <property type="match status" value="1"/>
</dbReference>
<dbReference type="Gene3D" id="3.40.50.150">
    <property type="entry name" value="Vaccinia Virus protein VP39"/>
    <property type="match status" value="1"/>
</dbReference>
<evidence type="ECO:0000256" key="2">
    <source>
        <dbReference type="ARBA" id="ARBA00022679"/>
    </source>
</evidence>
<name>A0A9D1LQB6_9FIRM</name>
<dbReference type="Proteomes" id="UP000824123">
    <property type="component" value="Unassembled WGS sequence"/>
</dbReference>
<reference evidence="4" key="1">
    <citation type="submission" date="2020-10" db="EMBL/GenBank/DDBJ databases">
        <authorList>
            <person name="Gilroy R."/>
        </authorList>
    </citation>
    <scope>NUCLEOTIDE SEQUENCE</scope>
    <source>
        <strain evidence="4">ChiSxjej2B14-8506</strain>
    </source>
</reference>
<keyword evidence="1 4" id="KW-0489">Methyltransferase</keyword>